<feature type="domain" description="Alpha-N-acetylglucosaminidase tim-barrel" evidence="3">
    <location>
        <begin position="130"/>
        <end position="461"/>
    </location>
</feature>
<dbReference type="GO" id="GO:0016787">
    <property type="term" value="F:hydrolase activity"/>
    <property type="evidence" value="ECO:0007669"/>
    <property type="project" value="UniProtKB-KW"/>
</dbReference>
<dbReference type="InterPro" id="IPR024733">
    <property type="entry name" value="NAGLU_tim-barrel"/>
</dbReference>
<reference evidence="6 7" key="1">
    <citation type="submission" date="2015-04" db="EMBL/GenBank/DDBJ databases">
        <authorList>
            <person name="Syromyatnikov M.Y."/>
            <person name="Popov V.N."/>
        </authorList>
    </citation>
    <scope>NUCLEOTIDE SEQUENCE [LARGE SCALE GENOMIC DNA]</scope>
</reference>
<evidence type="ECO:0000259" key="4">
    <source>
        <dbReference type="Pfam" id="PF12971"/>
    </source>
</evidence>
<dbReference type="InterPro" id="IPR029018">
    <property type="entry name" value="Hex-like_dom2"/>
</dbReference>
<keyword evidence="2" id="KW-0732">Signal</keyword>
<name>A0A1J1HXT0_9DIPT</name>
<dbReference type="AlphaFoldDB" id="A0A1J1HXT0"/>
<evidence type="ECO:0000256" key="2">
    <source>
        <dbReference type="SAM" id="SignalP"/>
    </source>
</evidence>
<feature type="domain" description="Alpha-N-acetylglucosaminidase C-terminal" evidence="5">
    <location>
        <begin position="470"/>
        <end position="731"/>
    </location>
</feature>
<feature type="domain" description="Alpha-N-acetylglucosaminidase N-terminal" evidence="4">
    <location>
        <begin position="34"/>
        <end position="116"/>
    </location>
</feature>
<dbReference type="InterPro" id="IPR024240">
    <property type="entry name" value="NAGLU_N"/>
</dbReference>
<accession>A0A1J1HXT0</accession>
<dbReference type="EMBL" id="CVRI01000035">
    <property type="protein sequence ID" value="CRK92779.1"/>
    <property type="molecule type" value="Genomic_DNA"/>
</dbReference>
<evidence type="ECO:0000259" key="5">
    <source>
        <dbReference type="Pfam" id="PF12972"/>
    </source>
</evidence>
<protein>
    <submittedName>
        <fullName evidence="6">CLUMA_CG006297, isoform A</fullName>
    </submittedName>
</protein>
<feature type="signal peptide" evidence="2">
    <location>
        <begin position="1"/>
        <end position="18"/>
    </location>
</feature>
<dbReference type="PANTHER" id="PTHR12872">
    <property type="entry name" value="ALPHA-N-ACETYLGLUCOSAMINIDASE"/>
    <property type="match status" value="1"/>
</dbReference>
<evidence type="ECO:0000313" key="7">
    <source>
        <dbReference type="Proteomes" id="UP000183832"/>
    </source>
</evidence>
<dbReference type="Pfam" id="PF12972">
    <property type="entry name" value="NAGLU_C"/>
    <property type="match status" value="1"/>
</dbReference>
<dbReference type="STRING" id="568069.A0A1J1HXT0"/>
<dbReference type="OrthoDB" id="64736at2759"/>
<organism evidence="6 7">
    <name type="scientific">Clunio marinus</name>
    <dbReference type="NCBI Taxonomy" id="568069"/>
    <lineage>
        <taxon>Eukaryota</taxon>
        <taxon>Metazoa</taxon>
        <taxon>Ecdysozoa</taxon>
        <taxon>Arthropoda</taxon>
        <taxon>Hexapoda</taxon>
        <taxon>Insecta</taxon>
        <taxon>Pterygota</taxon>
        <taxon>Neoptera</taxon>
        <taxon>Endopterygota</taxon>
        <taxon>Diptera</taxon>
        <taxon>Nematocera</taxon>
        <taxon>Chironomoidea</taxon>
        <taxon>Chironomidae</taxon>
        <taxon>Clunio</taxon>
    </lineage>
</organism>
<dbReference type="PANTHER" id="PTHR12872:SF1">
    <property type="entry name" value="ALPHA-N-ACETYLGLUCOSAMINIDASE"/>
    <property type="match status" value="1"/>
</dbReference>
<sequence length="740" mass="86519">MNLLKIAVFLFNVQFVYLLNTYFQSYAKEEVQKQAARNVIERLIGHKVENISLKINFTLPLNYFKILKTNHTDILLIEASNGVSACKAFQYYLKRFCKAHISWDGNQLSSFDGTFPEAQYEMQSSSQIIYYQNVCTHSYSYSWWSINEWRQHIDWIALSGITLTLAPFQEDVWNEVYKDYGLSQTDITEHFAGPGFFAWQRMGNIRGWGGKLSHNFINFSSILQQNIIQSLNNLGIAIALPSFDGHLPVGFAKIFPDIKFTLTEQWNHFPMNYCCPLFLDPTEPLFIDIGKKFLTRLTEKYGTNHIYFSDPFNEVQPHVSSSEYLRNVSTSIFSIMTSVDQKAVWLLQGWMFVKNPFWTNELIESFLTAVPQGKMLVLDLQSEQHPQYNRTHSFFGQPFIWCMLHNFGGTLGMHGSLELINIELLSASKINGSSLVGVGITPEGIHQNYVVYEFVLEKAWNYKQFNVKKWIKHYSNVRYGFVSKEVESAWVLLLKSVYAFEGQQNIRGKYTYCRRPTLKWKPWKWYDEKYVRIALHKFLLTSTNETLYFNNLFQRDLVDLTRQVLQNQADILYLAIVKNFKTKTNITHLSFLCETFLELLRDLDTLLGTHNDFLLGKFLESSKSLASNNAERKQFEFNARNQITLWGPNGQITDYATKQWNGIVKDYYLPRWSLFFQKLLSSLEQNIPFNQSQFQKSVFEEVEMPFNLENKTYPIVSDGNSIDYSRFLFQKWNNMNITEP</sequence>
<dbReference type="Proteomes" id="UP000183832">
    <property type="component" value="Unassembled WGS sequence"/>
</dbReference>
<dbReference type="InterPro" id="IPR007781">
    <property type="entry name" value="NAGLU"/>
</dbReference>
<evidence type="ECO:0000256" key="1">
    <source>
        <dbReference type="ARBA" id="ARBA00022801"/>
    </source>
</evidence>
<keyword evidence="1" id="KW-0378">Hydrolase</keyword>
<evidence type="ECO:0000313" key="6">
    <source>
        <dbReference type="EMBL" id="CRK92779.1"/>
    </source>
</evidence>
<dbReference type="Pfam" id="PF05089">
    <property type="entry name" value="NAGLU"/>
    <property type="match status" value="1"/>
</dbReference>
<dbReference type="Gene3D" id="3.20.20.80">
    <property type="entry name" value="Glycosidases"/>
    <property type="match status" value="1"/>
</dbReference>
<dbReference type="Pfam" id="PF12971">
    <property type="entry name" value="NAGLU_N"/>
    <property type="match status" value="1"/>
</dbReference>
<dbReference type="Gene3D" id="1.20.120.670">
    <property type="entry name" value="N-acetyl-b-d-glucoasminidase"/>
    <property type="match status" value="1"/>
</dbReference>
<proteinExistence type="predicted"/>
<keyword evidence="7" id="KW-1185">Reference proteome</keyword>
<dbReference type="Gene3D" id="3.30.379.10">
    <property type="entry name" value="Chitobiase/beta-hexosaminidase domain 2-like"/>
    <property type="match status" value="1"/>
</dbReference>
<dbReference type="InterPro" id="IPR024732">
    <property type="entry name" value="NAGLU_C"/>
</dbReference>
<evidence type="ECO:0000259" key="3">
    <source>
        <dbReference type="Pfam" id="PF05089"/>
    </source>
</evidence>
<gene>
    <name evidence="6" type="ORF">CLUMA_CG006297</name>
</gene>
<feature type="chain" id="PRO_5012520597" evidence="2">
    <location>
        <begin position="19"/>
        <end position="740"/>
    </location>
</feature>